<dbReference type="Proteomes" id="UP001548832">
    <property type="component" value="Unassembled WGS sequence"/>
</dbReference>
<dbReference type="InterPro" id="IPR000620">
    <property type="entry name" value="EamA_dom"/>
</dbReference>
<protein>
    <submittedName>
        <fullName evidence="8">DMT family transporter</fullName>
    </submittedName>
</protein>
<dbReference type="Pfam" id="PF00892">
    <property type="entry name" value="EamA"/>
    <property type="match status" value="1"/>
</dbReference>
<sequence>MSSACCKRSANSGDCPHRSGHALLGNLARDNTGDVEGFWRPAHGNDVRHGGPSGAGDVVRSRNRAAPGPVQRRPLRHWAAIAVLALGGFVAAYTIWYGLLRRYRIDQVAPFALLMPIIGVLIAFLFLNERPSPSVPAGGAVILIGLGLVVRAPTAGRLERAGRYLGIIRN</sequence>
<evidence type="ECO:0000313" key="9">
    <source>
        <dbReference type="Proteomes" id="UP001548832"/>
    </source>
</evidence>
<name>A0ABV2DM95_9HYPH</name>
<evidence type="ECO:0000256" key="3">
    <source>
        <dbReference type="ARBA" id="ARBA00022989"/>
    </source>
</evidence>
<evidence type="ECO:0000259" key="7">
    <source>
        <dbReference type="Pfam" id="PF00892"/>
    </source>
</evidence>
<comment type="caution">
    <text evidence="8">The sequence shown here is derived from an EMBL/GenBank/DDBJ whole genome shotgun (WGS) entry which is preliminary data.</text>
</comment>
<dbReference type="SUPFAM" id="SSF103481">
    <property type="entry name" value="Multidrug resistance efflux transporter EmrE"/>
    <property type="match status" value="1"/>
</dbReference>
<comment type="subcellular location">
    <subcellularLocation>
        <location evidence="1">Membrane</location>
        <topology evidence="1">Multi-pass membrane protein</topology>
    </subcellularLocation>
</comment>
<dbReference type="Gene3D" id="1.10.3730.20">
    <property type="match status" value="1"/>
</dbReference>
<feature type="transmembrane region" description="Helical" evidence="6">
    <location>
        <begin position="108"/>
        <end position="127"/>
    </location>
</feature>
<dbReference type="InterPro" id="IPR037185">
    <property type="entry name" value="EmrE-like"/>
</dbReference>
<feature type="transmembrane region" description="Helical" evidence="6">
    <location>
        <begin position="77"/>
        <end position="96"/>
    </location>
</feature>
<dbReference type="InterPro" id="IPR050638">
    <property type="entry name" value="AA-Vitamin_Transporters"/>
</dbReference>
<evidence type="ECO:0000256" key="5">
    <source>
        <dbReference type="SAM" id="MobiDB-lite"/>
    </source>
</evidence>
<feature type="transmembrane region" description="Helical" evidence="6">
    <location>
        <begin position="133"/>
        <end position="150"/>
    </location>
</feature>
<dbReference type="PANTHER" id="PTHR32322:SF9">
    <property type="entry name" value="AMINO-ACID METABOLITE EFFLUX PUMP-RELATED"/>
    <property type="match status" value="1"/>
</dbReference>
<feature type="domain" description="EamA" evidence="7">
    <location>
        <begin position="72"/>
        <end position="150"/>
    </location>
</feature>
<evidence type="ECO:0000256" key="2">
    <source>
        <dbReference type="ARBA" id="ARBA00022692"/>
    </source>
</evidence>
<feature type="region of interest" description="Disordered" evidence="5">
    <location>
        <begin position="40"/>
        <end position="67"/>
    </location>
</feature>
<dbReference type="PANTHER" id="PTHR32322">
    <property type="entry name" value="INNER MEMBRANE TRANSPORTER"/>
    <property type="match status" value="1"/>
</dbReference>
<dbReference type="EMBL" id="JBEWSZ010000003">
    <property type="protein sequence ID" value="MET2831137.1"/>
    <property type="molecule type" value="Genomic_DNA"/>
</dbReference>
<keyword evidence="4 6" id="KW-0472">Membrane</keyword>
<evidence type="ECO:0000256" key="4">
    <source>
        <dbReference type="ARBA" id="ARBA00023136"/>
    </source>
</evidence>
<organism evidence="8 9">
    <name type="scientific">Mesorhizobium shangrilense</name>
    <dbReference type="NCBI Taxonomy" id="460060"/>
    <lineage>
        <taxon>Bacteria</taxon>
        <taxon>Pseudomonadati</taxon>
        <taxon>Pseudomonadota</taxon>
        <taxon>Alphaproteobacteria</taxon>
        <taxon>Hyphomicrobiales</taxon>
        <taxon>Phyllobacteriaceae</taxon>
        <taxon>Mesorhizobium</taxon>
    </lineage>
</organism>
<proteinExistence type="predicted"/>
<reference evidence="8 9" key="1">
    <citation type="submission" date="2024-06" db="EMBL/GenBank/DDBJ databases">
        <authorList>
            <person name="Kim D.-U."/>
        </authorList>
    </citation>
    <scope>NUCLEOTIDE SEQUENCE [LARGE SCALE GENOMIC DNA]</scope>
    <source>
        <strain evidence="8 9">KACC15460</strain>
    </source>
</reference>
<evidence type="ECO:0000256" key="1">
    <source>
        <dbReference type="ARBA" id="ARBA00004141"/>
    </source>
</evidence>
<dbReference type="RefSeq" id="WP_354463254.1">
    <property type="nucleotide sequence ID" value="NZ_JBEWSZ010000003.1"/>
</dbReference>
<evidence type="ECO:0000256" key="6">
    <source>
        <dbReference type="SAM" id="Phobius"/>
    </source>
</evidence>
<accession>A0ABV2DM95</accession>
<keyword evidence="2 6" id="KW-0812">Transmembrane</keyword>
<keyword evidence="3 6" id="KW-1133">Transmembrane helix</keyword>
<keyword evidence="9" id="KW-1185">Reference proteome</keyword>
<gene>
    <name evidence="8" type="ORF">ABVQ20_29610</name>
</gene>
<evidence type="ECO:0000313" key="8">
    <source>
        <dbReference type="EMBL" id="MET2831137.1"/>
    </source>
</evidence>